<dbReference type="OrthoDB" id="5139510at2759"/>
<organism evidence="1 2">
    <name type="scientific">Schizopora paradoxa</name>
    <dbReference type="NCBI Taxonomy" id="27342"/>
    <lineage>
        <taxon>Eukaryota</taxon>
        <taxon>Fungi</taxon>
        <taxon>Dikarya</taxon>
        <taxon>Basidiomycota</taxon>
        <taxon>Agaricomycotina</taxon>
        <taxon>Agaricomycetes</taxon>
        <taxon>Hymenochaetales</taxon>
        <taxon>Schizoporaceae</taxon>
        <taxon>Schizopora</taxon>
    </lineage>
</organism>
<dbReference type="EMBL" id="KQ085921">
    <property type="protein sequence ID" value="KLO16072.1"/>
    <property type="molecule type" value="Genomic_DNA"/>
</dbReference>
<name>A0A0H2RWT6_9AGAM</name>
<proteinExistence type="predicted"/>
<dbReference type="Proteomes" id="UP000053477">
    <property type="component" value="Unassembled WGS sequence"/>
</dbReference>
<evidence type="ECO:0008006" key="3">
    <source>
        <dbReference type="Google" id="ProtNLM"/>
    </source>
</evidence>
<dbReference type="SUPFAM" id="SSF52047">
    <property type="entry name" value="RNI-like"/>
    <property type="match status" value="1"/>
</dbReference>
<gene>
    <name evidence="1" type="ORF">SCHPADRAFT_926830</name>
</gene>
<evidence type="ECO:0000313" key="1">
    <source>
        <dbReference type="EMBL" id="KLO16072.1"/>
    </source>
</evidence>
<evidence type="ECO:0000313" key="2">
    <source>
        <dbReference type="Proteomes" id="UP000053477"/>
    </source>
</evidence>
<accession>A0A0H2RWT6</accession>
<dbReference type="InParanoid" id="A0A0H2RWT6"/>
<keyword evidence="2" id="KW-1185">Reference proteome</keyword>
<sequence length="387" mass="43564">MKTDTANTNVAANVPPELLDRIFKHCERHFSSRFVDRSGPTLLPKSRLQPPLLVCRNWHTVAERRLYSSVSLGTNRIVKDRNGQKMEIYGRSVCRKFLETAENNPRIASLVRELHMGGTSENREESENHVRLIGICKNVEKIELYGCHTELLDDLAEALAKADLTSLELYGNRLGGYDGERGTMLSLSTIIELLQNLPRLQQVYGNLSDEEGMGHDASLTETPLFQGSCASLRVIHVYGAVFNEMQLAPLTYMSPNVIELSITVGWDCCAILQFCMSMWSSSLKRLTAFTPIFRKPIVDDACTIIRSPMTELRELCISSPLVTPSAMVFLPKLEKLNYRGEYSHGTELVQILKKGAMPNLRQINAAFSPPKSDDVSNRLERDAIWSW</sequence>
<dbReference type="InterPro" id="IPR032675">
    <property type="entry name" value="LRR_dom_sf"/>
</dbReference>
<dbReference type="Gene3D" id="3.80.10.10">
    <property type="entry name" value="Ribonuclease Inhibitor"/>
    <property type="match status" value="1"/>
</dbReference>
<dbReference type="AlphaFoldDB" id="A0A0H2RWT6"/>
<protein>
    <recommendedName>
        <fullName evidence="3">F-box domain-containing protein</fullName>
    </recommendedName>
</protein>
<reference evidence="1 2" key="1">
    <citation type="submission" date="2015-04" db="EMBL/GenBank/DDBJ databases">
        <title>Complete genome sequence of Schizopora paradoxa KUC8140, a cosmopolitan wood degrader in East Asia.</title>
        <authorList>
            <consortium name="DOE Joint Genome Institute"/>
            <person name="Min B."/>
            <person name="Park H."/>
            <person name="Jang Y."/>
            <person name="Kim J.-J."/>
            <person name="Kim K.H."/>
            <person name="Pangilinan J."/>
            <person name="Lipzen A."/>
            <person name="Riley R."/>
            <person name="Grigoriev I.V."/>
            <person name="Spatafora J.W."/>
            <person name="Choi I.-G."/>
        </authorList>
    </citation>
    <scope>NUCLEOTIDE SEQUENCE [LARGE SCALE GENOMIC DNA]</scope>
    <source>
        <strain evidence="1 2">KUC8140</strain>
    </source>
</reference>